<dbReference type="Proteomes" id="UP001427805">
    <property type="component" value="Unassembled WGS sequence"/>
</dbReference>
<proteinExistence type="predicted"/>
<keyword evidence="1" id="KW-0472">Membrane</keyword>
<evidence type="ECO:0000256" key="1">
    <source>
        <dbReference type="SAM" id="Phobius"/>
    </source>
</evidence>
<evidence type="ECO:0000313" key="2">
    <source>
        <dbReference type="EMBL" id="MEN3746375.1"/>
    </source>
</evidence>
<protein>
    <submittedName>
        <fullName evidence="2">Flp family type IVb pilin</fullName>
    </submittedName>
</protein>
<dbReference type="EMBL" id="JBDIZK010000002">
    <property type="protein sequence ID" value="MEN3746375.1"/>
    <property type="molecule type" value="Genomic_DNA"/>
</dbReference>
<gene>
    <name evidence="2" type="ORF">TPR58_04285</name>
</gene>
<sequence length="60" mass="6846">MRALLRHVRRFCDSRRAATAVEYGFILALVVLALLATLQLLAGRTTSMWNRVSERVQTSR</sequence>
<accession>A0ABV0B470</accession>
<feature type="transmembrane region" description="Helical" evidence="1">
    <location>
        <begin position="20"/>
        <end position="42"/>
    </location>
</feature>
<organism evidence="2 3">
    <name type="scientific">Sphingomonas rustica</name>
    <dbReference type="NCBI Taxonomy" id="3103142"/>
    <lineage>
        <taxon>Bacteria</taxon>
        <taxon>Pseudomonadati</taxon>
        <taxon>Pseudomonadota</taxon>
        <taxon>Alphaproteobacteria</taxon>
        <taxon>Sphingomonadales</taxon>
        <taxon>Sphingomonadaceae</taxon>
        <taxon>Sphingomonas</taxon>
    </lineage>
</organism>
<comment type="caution">
    <text evidence="2">The sequence shown here is derived from an EMBL/GenBank/DDBJ whole genome shotgun (WGS) entry which is preliminary data.</text>
</comment>
<reference evidence="2 3" key="1">
    <citation type="submission" date="2024-05" db="EMBL/GenBank/DDBJ databases">
        <title>Sphingomonas sp. HF-S3 16S ribosomal RNA gene Genome sequencing and assembly.</title>
        <authorList>
            <person name="Lee H."/>
        </authorList>
    </citation>
    <scope>NUCLEOTIDE SEQUENCE [LARGE SCALE GENOMIC DNA]</scope>
    <source>
        <strain evidence="2 3">HF-S3</strain>
    </source>
</reference>
<evidence type="ECO:0000313" key="3">
    <source>
        <dbReference type="Proteomes" id="UP001427805"/>
    </source>
</evidence>
<keyword evidence="1" id="KW-0812">Transmembrane</keyword>
<dbReference type="RefSeq" id="WP_346245379.1">
    <property type="nucleotide sequence ID" value="NZ_JBDIZK010000002.1"/>
</dbReference>
<name>A0ABV0B470_9SPHN</name>
<keyword evidence="1" id="KW-1133">Transmembrane helix</keyword>
<keyword evidence="3" id="KW-1185">Reference proteome</keyword>